<evidence type="ECO:0000256" key="3">
    <source>
        <dbReference type="ARBA" id="ARBA00022475"/>
    </source>
</evidence>
<organism evidence="10">
    <name type="scientific">Streptomyces atroolivaceus</name>
    <dbReference type="NCBI Taxonomy" id="66869"/>
    <lineage>
        <taxon>Bacteria</taxon>
        <taxon>Bacillati</taxon>
        <taxon>Actinomycetota</taxon>
        <taxon>Actinomycetes</taxon>
        <taxon>Kitasatosporales</taxon>
        <taxon>Streptomycetaceae</taxon>
        <taxon>Streptomyces</taxon>
    </lineage>
</organism>
<protein>
    <submittedName>
        <fullName evidence="10">ABC transporter component, membrane spanning protein</fullName>
    </submittedName>
</protein>
<feature type="transmembrane region" description="Helical" evidence="7">
    <location>
        <begin position="216"/>
        <end position="235"/>
    </location>
</feature>
<comment type="similarity">
    <text evidence="7">Belongs to the binding-protein-dependent transport system permease family.</text>
</comment>
<reference evidence="10" key="3">
    <citation type="journal article" date="2003" name="Proc. Natl. Acad. Sci. U.S.A.">
        <title>Type I polyketide synthase requiring a discrete acyltransferase for polyketide biosynthesis.</title>
        <authorList>
            <person name="Cheng Y.Q."/>
            <person name="Tang G.L."/>
            <person name="Shen B."/>
        </authorList>
    </citation>
    <scope>NUCLEOTIDE SEQUENCE</scope>
</reference>
<dbReference type="PROSITE" id="PS50928">
    <property type="entry name" value="ABC_TM1"/>
    <property type="match status" value="1"/>
</dbReference>
<feature type="region of interest" description="Disordered" evidence="8">
    <location>
        <begin position="1"/>
        <end position="27"/>
    </location>
</feature>
<feature type="transmembrane region" description="Helical" evidence="7">
    <location>
        <begin position="155"/>
        <end position="173"/>
    </location>
</feature>
<reference evidence="10" key="1">
    <citation type="journal article" date="2002" name="J. Bacteriol.">
        <title>Identification and localization of the gene cluster encoding biosynthesis of the antitumor macrolactam leinamycin in Streptomyces atroolivaceus S-140.</title>
        <authorList>
            <person name="Cheng Y.Q."/>
            <person name="Tang G.L."/>
            <person name="Shen B."/>
        </authorList>
    </citation>
    <scope>NUCLEOTIDE SEQUENCE</scope>
</reference>
<evidence type="ECO:0000256" key="4">
    <source>
        <dbReference type="ARBA" id="ARBA00022692"/>
    </source>
</evidence>
<evidence type="ECO:0000256" key="8">
    <source>
        <dbReference type="SAM" id="MobiDB-lite"/>
    </source>
</evidence>
<evidence type="ECO:0000256" key="5">
    <source>
        <dbReference type="ARBA" id="ARBA00022989"/>
    </source>
</evidence>
<evidence type="ECO:0000256" key="2">
    <source>
        <dbReference type="ARBA" id="ARBA00022448"/>
    </source>
</evidence>
<dbReference type="CDD" id="cd06261">
    <property type="entry name" value="TM_PBP2"/>
    <property type="match status" value="1"/>
</dbReference>
<gene>
    <name evidence="10" type="primary">LnmS</name>
</gene>
<feature type="domain" description="ABC transmembrane type-1" evidence="9">
    <location>
        <begin position="95"/>
        <end position="278"/>
    </location>
</feature>
<dbReference type="GO" id="GO:0055085">
    <property type="term" value="P:transmembrane transport"/>
    <property type="evidence" value="ECO:0007669"/>
    <property type="project" value="InterPro"/>
</dbReference>
<feature type="transmembrane region" description="Helical" evidence="7">
    <location>
        <begin position="130"/>
        <end position="149"/>
    </location>
</feature>
<evidence type="ECO:0000256" key="7">
    <source>
        <dbReference type="RuleBase" id="RU363032"/>
    </source>
</evidence>
<keyword evidence="3" id="KW-1003">Cell membrane</keyword>
<keyword evidence="5 7" id="KW-1133">Transmembrane helix</keyword>
<dbReference type="AlphaFoldDB" id="Q8GGN3"/>
<proteinExistence type="inferred from homology"/>
<reference evidence="10" key="2">
    <citation type="submission" date="2002-02" db="EMBL/GenBank/DDBJ databases">
        <authorList>
            <person name="Cheng Y.-Q."/>
            <person name="Tang G.-L."/>
            <person name="Shen B."/>
        </authorList>
    </citation>
    <scope>NUCLEOTIDE SEQUENCE</scope>
</reference>
<keyword evidence="4 7" id="KW-0812">Transmembrane</keyword>
<dbReference type="InterPro" id="IPR000515">
    <property type="entry name" value="MetI-like"/>
</dbReference>
<reference evidence="10" key="4">
    <citation type="journal article" date="2004" name="Chem. Biol.">
        <title>Leinamycin biosynthesis revealing unprecedented architectural complexity for a hybrid polyketide synthase and nonribosomal peptide synthetase.</title>
        <authorList>
            <person name="Tang G.L."/>
            <person name="Cheng Y.Q."/>
            <person name="Shen B."/>
        </authorList>
    </citation>
    <scope>NUCLEOTIDE SEQUENCE</scope>
</reference>
<feature type="transmembrane region" description="Helical" evidence="7">
    <location>
        <begin position="34"/>
        <end position="55"/>
    </location>
</feature>
<dbReference type="Pfam" id="PF00528">
    <property type="entry name" value="BPD_transp_1"/>
    <property type="match status" value="1"/>
</dbReference>
<name>Q8GGN3_STRAZ</name>
<dbReference type="InterPro" id="IPR035906">
    <property type="entry name" value="MetI-like_sf"/>
</dbReference>
<keyword evidence="2 7" id="KW-0813">Transport</keyword>
<feature type="transmembrane region" description="Helical" evidence="7">
    <location>
        <begin position="255"/>
        <end position="278"/>
    </location>
</feature>
<evidence type="ECO:0000259" key="9">
    <source>
        <dbReference type="PROSITE" id="PS50928"/>
    </source>
</evidence>
<feature type="transmembrane region" description="Helical" evidence="7">
    <location>
        <begin position="94"/>
        <end position="118"/>
    </location>
</feature>
<dbReference type="InterPro" id="IPR050366">
    <property type="entry name" value="BP-dependent_transpt_permease"/>
</dbReference>
<keyword evidence="6 7" id="KW-0472">Membrane</keyword>
<evidence type="ECO:0000313" key="10">
    <source>
        <dbReference type="EMBL" id="AAN85532.1"/>
    </source>
</evidence>
<evidence type="ECO:0000256" key="1">
    <source>
        <dbReference type="ARBA" id="ARBA00004651"/>
    </source>
</evidence>
<dbReference type="EMBL" id="AF484556">
    <property type="protein sequence ID" value="AAN85532.1"/>
    <property type="molecule type" value="Genomic_DNA"/>
</dbReference>
<sequence length="287" mass="29186">MTAPTPTATEALTPAGTQAPDTGPAAPRPGRRAALLLLLPVAAVVLFALIGPWLAPHDPARITAAPYDTGHLLLGSDGDGRDVWSRFLAGGRPLVLIPLLATAVTTLLGTASGVLAGYAGGRVDAVVSRLDTLLLALPPVLVLLVLMHGWGYRTLTLVTAVAVTGVPFVSRVARAATAQVVHAGYVDQAVALGDGPVAVMAREIVPNIVRPVLADAGTRLAIAITLTASAGFLGFGPDSPNWGAMISENMEGVTLAPWGVAAPALGLAVLTVSVNLALDRAIARFVP</sequence>
<evidence type="ECO:0000256" key="6">
    <source>
        <dbReference type="ARBA" id="ARBA00023136"/>
    </source>
</evidence>
<dbReference type="PANTHER" id="PTHR43386">
    <property type="entry name" value="OLIGOPEPTIDE TRANSPORT SYSTEM PERMEASE PROTEIN APPC"/>
    <property type="match status" value="1"/>
</dbReference>
<dbReference type="Gene3D" id="1.10.3720.10">
    <property type="entry name" value="MetI-like"/>
    <property type="match status" value="1"/>
</dbReference>
<feature type="compositionally biased region" description="Low complexity" evidence="8">
    <location>
        <begin position="1"/>
        <end position="17"/>
    </location>
</feature>
<dbReference type="PANTHER" id="PTHR43386:SF25">
    <property type="entry name" value="PEPTIDE ABC TRANSPORTER PERMEASE PROTEIN"/>
    <property type="match status" value="1"/>
</dbReference>
<dbReference type="GO" id="GO:0005886">
    <property type="term" value="C:plasma membrane"/>
    <property type="evidence" value="ECO:0007669"/>
    <property type="project" value="UniProtKB-SubCell"/>
</dbReference>
<dbReference type="SUPFAM" id="SSF161098">
    <property type="entry name" value="MetI-like"/>
    <property type="match status" value="1"/>
</dbReference>
<comment type="subcellular location">
    <subcellularLocation>
        <location evidence="1 7">Cell membrane</location>
        <topology evidence="1 7">Multi-pass membrane protein</topology>
    </subcellularLocation>
</comment>
<accession>Q8GGN3</accession>